<feature type="region of interest" description="Disordered" evidence="1">
    <location>
        <begin position="214"/>
        <end position="246"/>
    </location>
</feature>
<name>A0ABR1R8J4_9PEZI</name>
<organism evidence="3 4">
    <name type="scientific">Apiospora marii</name>
    <dbReference type="NCBI Taxonomy" id="335849"/>
    <lineage>
        <taxon>Eukaryota</taxon>
        <taxon>Fungi</taxon>
        <taxon>Dikarya</taxon>
        <taxon>Ascomycota</taxon>
        <taxon>Pezizomycotina</taxon>
        <taxon>Sordariomycetes</taxon>
        <taxon>Xylariomycetidae</taxon>
        <taxon>Amphisphaeriales</taxon>
        <taxon>Apiosporaceae</taxon>
        <taxon>Apiospora</taxon>
    </lineage>
</organism>
<keyword evidence="2" id="KW-0732">Signal</keyword>
<sequence length="350" mass="37936">MRLTYELGLLSLATGAVGLSATSGFVSVDGLFDREPGDAKLVHDTLETGSAERTVAFKPFERYWQFLAEDSVLRDSEWKWLVKTGQGPITDPSQPSGVDDNNPYIVSTAYHLSWPNNNNDRNISDALDGANGTICTSALESADVPVRVLNNFATTDTDGNNDNSGDCVPVPGQECVDALLSPQGGAVTVENDVCRGPAHPWHDLPACRDSLGRDKASGTQWAGTPLSGRNPLNNATRPQPWRSGDDFYVNVSSPVSGGGGRDSDEYLTRVNQLHVLMLDARVPSSREGQLVGGPQVLCLRVNTTRLPENDRDGDGVAMLSESLRRGEQQWCCWSGLRRHLPGARRRCDSD</sequence>
<evidence type="ECO:0000256" key="2">
    <source>
        <dbReference type="SAM" id="SignalP"/>
    </source>
</evidence>
<reference evidence="3 4" key="1">
    <citation type="submission" date="2023-01" db="EMBL/GenBank/DDBJ databases">
        <title>Analysis of 21 Apiospora genomes using comparative genomics revels a genus with tremendous synthesis potential of carbohydrate active enzymes and secondary metabolites.</title>
        <authorList>
            <person name="Sorensen T."/>
        </authorList>
    </citation>
    <scope>NUCLEOTIDE SEQUENCE [LARGE SCALE GENOMIC DNA]</scope>
    <source>
        <strain evidence="3 4">CBS 20057</strain>
    </source>
</reference>
<gene>
    <name evidence="3" type="ORF">PG991_014347</name>
</gene>
<feature type="signal peptide" evidence="2">
    <location>
        <begin position="1"/>
        <end position="18"/>
    </location>
</feature>
<keyword evidence="4" id="KW-1185">Reference proteome</keyword>
<evidence type="ECO:0000313" key="4">
    <source>
        <dbReference type="Proteomes" id="UP001396898"/>
    </source>
</evidence>
<comment type="caution">
    <text evidence="3">The sequence shown here is derived from an EMBL/GenBank/DDBJ whole genome shotgun (WGS) entry which is preliminary data.</text>
</comment>
<dbReference type="Proteomes" id="UP001396898">
    <property type="component" value="Unassembled WGS sequence"/>
</dbReference>
<accession>A0ABR1R8J4</accession>
<evidence type="ECO:0000256" key="1">
    <source>
        <dbReference type="SAM" id="MobiDB-lite"/>
    </source>
</evidence>
<proteinExistence type="predicted"/>
<dbReference type="EMBL" id="JAQQWI010000018">
    <property type="protein sequence ID" value="KAK8002125.1"/>
    <property type="molecule type" value="Genomic_DNA"/>
</dbReference>
<protein>
    <submittedName>
        <fullName evidence="3">Uncharacterized protein</fullName>
    </submittedName>
</protein>
<evidence type="ECO:0000313" key="3">
    <source>
        <dbReference type="EMBL" id="KAK8002125.1"/>
    </source>
</evidence>
<feature type="chain" id="PRO_5046072698" evidence="2">
    <location>
        <begin position="19"/>
        <end position="350"/>
    </location>
</feature>